<reference evidence="15" key="1">
    <citation type="journal article" date="2016" name="Nat. Commun.">
        <title>The Gonium pectorale genome demonstrates co-option of cell cycle regulation during the evolution of multicellularity.</title>
        <authorList>
            <person name="Hanschen E.R."/>
            <person name="Marriage T.N."/>
            <person name="Ferris P.J."/>
            <person name="Hamaji T."/>
            <person name="Toyoda A."/>
            <person name="Fujiyama A."/>
            <person name="Neme R."/>
            <person name="Noguchi H."/>
            <person name="Minakuchi Y."/>
            <person name="Suzuki M."/>
            <person name="Kawai-Toyooka H."/>
            <person name="Smith D.R."/>
            <person name="Sparks H."/>
            <person name="Anderson J."/>
            <person name="Bakaric R."/>
            <person name="Luria V."/>
            <person name="Karger A."/>
            <person name="Kirschner M.W."/>
            <person name="Durand P.M."/>
            <person name="Michod R.E."/>
            <person name="Nozaki H."/>
            <person name="Olson B.J."/>
        </authorList>
    </citation>
    <scope>NUCLEOTIDE SEQUENCE [LARGE SCALE GENOMIC DNA]</scope>
    <source>
        <strain evidence="15">NIES-2863</strain>
    </source>
</reference>
<keyword evidence="5" id="KW-0812">Transmembrane</keyword>
<proteinExistence type="predicted"/>
<dbReference type="Pfam" id="PF01833">
    <property type="entry name" value="TIG"/>
    <property type="match status" value="5"/>
</dbReference>
<dbReference type="EMBL" id="LSYV01000033">
    <property type="protein sequence ID" value="KXZ47880.1"/>
    <property type="molecule type" value="Genomic_DNA"/>
</dbReference>
<dbReference type="SMART" id="SM00710">
    <property type="entry name" value="PbH1"/>
    <property type="match status" value="6"/>
</dbReference>
<dbReference type="InterPro" id="IPR052387">
    <property type="entry name" value="Fibrocystin"/>
</dbReference>
<dbReference type="SMART" id="SM01225">
    <property type="entry name" value="G8"/>
    <property type="match status" value="2"/>
</dbReference>
<keyword evidence="4" id="KW-1003">Cell membrane</keyword>
<evidence type="ECO:0000256" key="6">
    <source>
        <dbReference type="ARBA" id="ARBA00022729"/>
    </source>
</evidence>
<keyword evidence="7" id="KW-0677">Repeat</keyword>
<evidence type="ECO:0008006" key="16">
    <source>
        <dbReference type="Google" id="ProtNLM"/>
    </source>
</evidence>
<keyword evidence="9" id="KW-0472">Membrane</keyword>
<comment type="caution">
    <text evidence="14">The sequence shown here is derived from an EMBL/GenBank/DDBJ whole genome shotgun (WGS) entry which is preliminary data.</text>
</comment>
<dbReference type="PANTHER" id="PTHR46769">
    <property type="entry name" value="POLYCYSTIC KIDNEY AND HEPATIC DISEASE 1 (AUTOSOMAL RECESSIVE)-LIKE 1"/>
    <property type="match status" value="1"/>
</dbReference>
<dbReference type="Gene3D" id="2.60.120.1560">
    <property type="match status" value="1"/>
</dbReference>
<dbReference type="CDD" id="cd00603">
    <property type="entry name" value="IPT_PCSR"/>
    <property type="match status" value="3"/>
</dbReference>
<dbReference type="Pfam" id="PF24606">
    <property type="entry name" value="CEMIP_beta-hel"/>
    <property type="match status" value="2"/>
</dbReference>
<dbReference type="CDD" id="cd00102">
    <property type="entry name" value="IPT"/>
    <property type="match status" value="2"/>
</dbReference>
<dbReference type="InterPro" id="IPR006626">
    <property type="entry name" value="PbH1"/>
</dbReference>
<keyword evidence="8" id="KW-1133">Transmembrane helix</keyword>
<dbReference type="InterPro" id="IPR011050">
    <property type="entry name" value="Pectin_lyase_fold/virulence"/>
</dbReference>
<evidence type="ECO:0000256" key="2">
    <source>
        <dbReference type="ARBA" id="ARBA00004236"/>
    </source>
</evidence>
<gene>
    <name evidence="14" type="ORF">GPECTOR_32g493</name>
</gene>
<feature type="domain" description="G8" evidence="12">
    <location>
        <begin position="2834"/>
        <end position="2964"/>
    </location>
</feature>
<dbReference type="PROSITE" id="PS51820">
    <property type="entry name" value="PA14"/>
    <property type="match status" value="1"/>
</dbReference>
<evidence type="ECO:0000259" key="12">
    <source>
        <dbReference type="PROSITE" id="PS51484"/>
    </source>
</evidence>
<evidence type="ECO:0000256" key="7">
    <source>
        <dbReference type="ARBA" id="ARBA00022737"/>
    </source>
</evidence>
<dbReference type="InterPro" id="IPR013783">
    <property type="entry name" value="Ig-like_fold"/>
</dbReference>
<dbReference type="InterPro" id="IPR037524">
    <property type="entry name" value="PA14/GLEYA"/>
</dbReference>
<evidence type="ECO:0000256" key="5">
    <source>
        <dbReference type="ARBA" id="ARBA00022692"/>
    </source>
</evidence>
<dbReference type="GO" id="GO:0042995">
    <property type="term" value="C:cell projection"/>
    <property type="evidence" value="ECO:0007669"/>
    <property type="project" value="UniProtKB-SubCell"/>
</dbReference>
<evidence type="ECO:0000256" key="10">
    <source>
        <dbReference type="ARBA" id="ARBA00023180"/>
    </source>
</evidence>
<dbReference type="InterPro" id="IPR002909">
    <property type="entry name" value="IPT_dom"/>
</dbReference>
<evidence type="ECO:0000256" key="3">
    <source>
        <dbReference type="ARBA" id="ARBA00004316"/>
    </source>
</evidence>
<dbReference type="PANTHER" id="PTHR46769:SF2">
    <property type="entry name" value="FIBROCYSTIN-L ISOFORM 2 PRECURSOR-RELATED"/>
    <property type="match status" value="1"/>
</dbReference>
<name>A0A150GEW2_GONPE</name>
<dbReference type="SUPFAM" id="SSF81296">
    <property type="entry name" value="E set domains"/>
    <property type="match status" value="5"/>
</dbReference>
<evidence type="ECO:0000313" key="15">
    <source>
        <dbReference type="Proteomes" id="UP000075714"/>
    </source>
</evidence>
<dbReference type="STRING" id="33097.A0A150GEW2"/>
<dbReference type="SMART" id="SM00429">
    <property type="entry name" value="IPT"/>
    <property type="match status" value="6"/>
</dbReference>
<dbReference type="InterPro" id="IPR014756">
    <property type="entry name" value="Ig_E-set"/>
</dbReference>
<keyword evidence="6" id="KW-0732">Signal</keyword>
<dbReference type="GO" id="GO:0005886">
    <property type="term" value="C:plasma membrane"/>
    <property type="evidence" value="ECO:0007669"/>
    <property type="project" value="UniProtKB-SubCell"/>
</dbReference>
<evidence type="ECO:0000313" key="14">
    <source>
        <dbReference type="EMBL" id="KXZ47880.1"/>
    </source>
</evidence>
<dbReference type="InterPro" id="IPR012334">
    <property type="entry name" value="Pectin_lyas_fold"/>
</dbReference>
<feature type="domain" description="PA14" evidence="13">
    <location>
        <begin position="1309"/>
        <end position="1476"/>
    </location>
</feature>
<keyword evidence="10" id="KW-0325">Glycoprotein</keyword>
<dbReference type="SUPFAM" id="SSF51126">
    <property type="entry name" value="Pectin lyase-like"/>
    <property type="match status" value="1"/>
</dbReference>
<evidence type="ECO:0000256" key="11">
    <source>
        <dbReference type="ARBA" id="ARBA00023273"/>
    </source>
</evidence>
<dbReference type="SUPFAM" id="SSF56988">
    <property type="entry name" value="Anthrax protective antigen"/>
    <property type="match status" value="1"/>
</dbReference>
<evidence type="ECO:0000256" key="8">
    <source>
        <dbReference type="ARBA" id="ARBA00022989"/>
    </source>
</evidence>
<dbReference type="Gene3D" id="2.60.40.10">
    <property type="entry name" value="Immunoglobulins"/>
    <property type="match status" value="6"/>
</dbReference>
<evidence type="ECO:0000256" key="4">
    <source>
        <dbReference type="ARBA" id="ARBA00022475"/>
    </source>
</evidence>
<evidence type="ECO:0000256" key="1">
    <source>
        <dbReference type="ARBA" id="ARBA00004167"/>
    </source>
</evidence>
<accession>A0A150GEW2</accession>
<evidence type="ECO:0000256" key="9">
    <source>
        <dbReference type="ARBA" id="ARBA00023136"/>
    </source>
</evidence>
<feature type="domain" description="G8" evidence="12">
    <location>
        <begin position="1961"/>
        <end position="2083"/>
    </location>
</feature>
<dbReference type="Proteomes" id="UP000075714">
    <property type="component" value="Unassembled WGS sequence"/>
</dbReference>
<evidence type="ECO:0000259" key="13">
    <source>
        <dbReference type="PROSITE" id="PS51820"/>
    </source>
</evidence>
<organism evidence="14 15">
    <name type="scientific">Gonium pectorale</name>
    <name type="common">Green alga</name>
    <dbReference type="NCBI Taxonomy" id="33097"/>
    <lineage>
        <taxon>Eukaryota</taxon>
        <taxon>Viridiplantae</taxon>
        <taxon>Chlorophyta</taxon>
        <taxon>core chlorophytes</taxon>
        <taxon>Chlorophyceae</taxon>
        <taxon>CS clade</taxon>
        <taxon>Chlamydomonadales</taxon>
        <taxon>Volvocaceae</taxon>
        <taxon>Gonium</taxon>
    </lineage>
</organism>
<dbReference type="Gene3D" id="2.160.20.10">
    <property type="entry name" value="Single-stranded right-handed beta-helix, Pectin lyase-like"/>
    <property type="match status" value="1"/>
</dbReference>
<dbReference type="InterPro" id="IPR055401">
    <property type="entry name" value="CEMIP_beta-hel_dom"/>
</dbReference>
<sequence length="3489" mass="371769">MGAGFSADRYGGSNVVFIGPYPCTVVNHLTSDTLVVFEGSLRSVGQPVVQRSAYRTAADGTPYMFQTYAEVTDVSPSRGSLAGGTLVTISGRGFPTLSLRLNDSVVVTIAGAPCRVVSSTYSQLVCETGPRPANYQPPRPLKGLYPGMRGIEYELYGSYIEKNEQMWRLNSTILMAESNRSYSTIITDRWTTPPLDTFTTSASYNTKSFFVAPRDGIYTFHVSCDDECILNGTYVLPNGSVASQRIAYISGWSTFTEWFKYPATQQSAPLALTAGQAVLLEARGSNAGGPGGINVGVTMPSSDPKFNSVAEMQTIMVTGASRARQVSLKYSWAAGIRFVFNLTITAPSAADMQLDYQEVGVELTMNTRRVARFTLRNNAREMANFVALALGVSTSSVGALIDNSFNGTNQFRVQASVVPAPLPAITPGGSWNLWITDSRGTALSPSVSMPWNAPIAALSMALEGMMPGLSKSIGFSSSTMEGGYLTNTWTITYSIYDADKMPHLAVSPGASFPASGAFVTSAIARNASIPLNGNFRVSYGPYCEYATINTWDTAADVQTKLTKLQGMGAPLSVTRSGDAFFGISWLVTFDPLVNPGNLPLLRVIDASNVTGTDVRVYVTEYKAGSTDQFYGPLPTEFTALAVASPVELSVVVNNVPSACGHPAGGPGCTFTYDQALTPSVTAVSPSLFVFSSNASQEMTITGTGFNASAQEIQVFLDDNTTCAVTSASAITVVCRLPPTVAAGSRTVQVRVGALGFPAATPEVMRIAARTLAITGVSYPSIAPRGNGAMLLNVSGRGFDSVNCDRNTVSVGGSPCGVVACSWAQLQVLCSGPAAATAANVSIAVSVFNASGVAVDSIDSSASGVRVLVDPTWGPRINIASSLFMPSSGGPINITYAGGGVDTWPFAKVWLLPALNLSALDFSSGSQYDLLSGAFRAGTACSPISYDGLARVSCYLPYISNGVYGVVLEPMPASNSAFRPWLLAPEVLTIDMAITGVLPRVGSIGGGTELVISGSGFAPGNRSGENVVLIPVPVSTTFLNGLVVCDVTSATATQIRCRARPHLATDADATDPMAFNTQPRPSGPNPGPIRVVSCGSDATLSSRSPAFDINKFYCAFMPTSARAAVCRENFGDMSACSFSYTWDVTPLVTQAYPSMLFPGEILTVNGMYFNDAAALELRRADGTVGGTCSPPSALLPGSSPFLVQSYSSILCAIGPNVPAGVYQIVIVTKAGGYGGWSVDPDKVGRVAVLTRLTAVTGGVGSLGGGGSLTLRAAGAGFNASVPRNNKVFVDALPCNVTSVSTTSLTCTLPAVPGNVKAEYWNHSAGVYQLDLNSYTNPALTSYITAINNQYWSEPTYLTWRAESGPDPTGQLVSTDNFLARFTFYMPVNQSATYQFSYYADDEGVLYVDDVMIGYDWQTLRVALTPGLHKFVVYYWESGVNSLFDLSWDAGDGKGANRRLPWSTATPFPPATPVAVNVTRTFNITVKGRGAVRMAPNISAFANTLRFPAAFTSYSLRNVSYGGGTDCTINGYGFVPLTGPLNSTAVGRMMTVGWSDTRPMPGQVAQFPLGSVVVFANTTQLVLRIPRLLTNYTSWGTETRGMYVMVSDLDGSSKQWIWLGVSMDYRSTPFNIRFSPNAVAVNTATTFNVTWSLRQAFGTVFNFTPSGQPSRATVSLTPTPAGFPTWLNYTQPYVDCTAPTVISSAYGAQVYNETLNCTLPDTAPANVYTLWVCLSPGGCYAAPGNITVPMTVTSVSLQRGAYTGGMNITINGTGFASNVSAVNVTFGPANCTVLSTSYTSITCLLGSALAPSANSTDLPTLPSIATVAPLSIIPSEGAPPQTFTDPAFLFTFDPAITPVVRSVSVNRGSTEGLTALSFNVLFGSAGIPNATDIRVQIGNLTCLNTAVASARGVVGNATVTCRTPRPTLPIPYGPQPIFIGVVGRGLALCNLTYEYVNLWSRRTTWGGNPPPEGYGVYIPANTTVVLDMSPPLLTLLVVEGTLAFDDRATTEIELRVKYILIRGGGQLLVGSETTPYPGRAKITLVTQPHVDIELPLYGSKVIAVRDGKVVLHGQHKEPTWTRLAATADVGASTILLAGRINWRPGDVIAIASSSFYTNESETATITAAYYEAGLNVTMVDLSAKLNFTHLGVIEPVAYGQANGASIDMRAEVAVLTRNVVLQGDENSEAFMFGGTVMVNTPSGRPRAHLRFEQAEIRQTGQAFRLGRYTLHFHMHGDLAYNSWVRGCAIHHTYNRALTIHGSHRVLVQDNVAYNVMGHAFFLEDGIETGNIFEGNLGMYTRVSSALLNTDTTPATFWITNPNNTYRNNVAAGSDAYGYWVRLLDNPEGPSYTTSVCPKFTPLGVIQNNVAHSNMFYGFRIHPEYYPKTEPCRDMAYSYNPVTAMIDGLTSYKNGMKGAIATQVGLVIFANLTAADNGGGPLQHVVNGKDNGACFEMTWIVDDRNRVNVNMTDMAGLRNAVLISRTMAGYTGTAGRWPSGRLVTGMISQSAPLGNPKHSALMSMVNVTFVDWTGGRFYALEGCGKCKAFQGGATVFTSSLSFVQSYGGYPALTLWSWGHQVIFLDTDGSLVNARNVPPEVWNALPWPVGAPGATWHSAVENELFNPVECTYVRGVRTSNNGAFCSPDLIFRRVMLNQHTPSAIMFRDLLVTSVATNRTSIVHFTNYNEQGYQFTAATRRDYWVHWDTVYRADPDVFRLHKLEPMDRVTGWMHMSSKYVRRLDRVDVKGANTAGAYPSLPPPTAPHGAGYYNKSFSPNSWWWGNFTYNDTKFTVFLRGDTNGELRMQAQACPVSGCNLDLGNPLTTDLRGTLYWSDTNTWLNRPGGKPKAGENVTVPFGWNLIVDEDTAPLADLVVMGNITFSPTGDNVLTANNIFVVAGGRFYAGSRAAPFPATGKATIRLTGGRQDNSRAVDSSLVLGSKFLAAFRSGTLDLHGRSVGSRWTRLGASAPAGSYAISLASPQPGWGVGSTILITSSDYNVWHAEERTIVAVQNNGATLLLDSPLSYPHYAWTKSYANASAAASSRPLVSVDMRAEVALLSSNIVIEAAEGPGVDAFGGEYYGCRVLAHGASVARLSNVALRYCGQAGLDVPAVLFDRLASVPSGPSDPPGGVPNPSFLIDSVVYHSVESALVLRGPSAPVNVTGNVMYFSHDKDTVEVTTTGNYILNNLALGTLKAMAGNSAFDSRLPATFRFHKPNNYIAGNVAAGSERVGFHLHGPPCSAINNGLNGSAPVTAFRGYFLNNNAHSSLVGMVLQSSSESVTDGCTAVRNFTSYLSWDFDVITVRGIETSVVLRNVYSLNPMHAGILILKKGGLTEDALVTMVDGLVAGRTHPEVCGMCATLSDPGCHPKLSLQSYNRFQPFTPAIGLLSSSFGTEFTKGPEAKPWDGPMGYQTILGRMHVNGTTFADWQGSASCGGGVQAAYAIGNHAKMPDAFHPHYFSRSNVINVLNNGCVTASWQLAAVTVATVTQAA</sequence>
<protein>
    <recommendedName>
        <fullName evidence="16">Fibrocystin-L</fullName>
    </recommendedName>
</protein>
<dbReference type="PROSITE" id="PS51484">
    <property type="entry name" value="G8"/>
    <property type="match status" value="2"/>
</dbReference>
<dbReference type="Pfam" id="PF10162">
    <property type="entry name" value="G8"/>
    <property type="match status" value="2"/>
</dbReference>
<comment type="subcellular location">
    <subcellularLocation>
        <location evidence="2">Cell membrane</location>
    </subcellularLocation>
    <subcellularLocation>
        <location evidence="3">Cell projection</location>
    </subcellularLocation>
    <subcellularLocation>
        <location evidence="1">Membrane</location>
        <topology evidence="1">Single-pass membrane protein</topology>
    </subcellularLocation>
</comment>
<keyword evidence="15" id="KW-1185">Reference proteome</keyword>
<dbReference type="InterPro" id="IPR019316">
    <property type="entry name" value="G8_domain"/>
</dbReference>
<dbReference type="OrthoDB" id="530609at2759"/>
<keyword evidence="11" id="KW-0966">Cell projection</keyword>